<organism evidence="2 3">
    <name type="scientific">Plicaturopsis crispa FD-325 SS-3</name>
    <dbReference type="NCBI Taxonomy" id="944288"/>
    <lineage>
        <taxon>Eukaryota</taxon>
        <taxon>Fungi</taxon>
        <taxon>Dikarya</taxon>
        <taxon>Basidiomycota</taxon>
        <taxon>Agaricomycotina</taxon>
        <taxon>Agaricomycetes</taxon>
        <taxon>Agaricomycetidae</taxon>
        <taxon>Amylocorticiales</taxon>
        <taxon>Amylocorticiaceae</taxon>
        <taxon>Plicatura</taxon>
        <taxon>Plicaturopsis crispa</taxon>
    </lineage>
</organism>
<feature type="compositionally biased region" description="Low complexity" evidence="1">
    <location>
        <begin position="546"/>
        <end position="558"/>
    </location>
</feature>
<feature type="compositionally biased region" description="Basic and acidic residues" evidence="1">
    <location>
        <begin position="221"/>
        <end position="233"/>
    </location>
</feature>
<reference evidence="2 3" key="1">
    <citation type="submission" date="2014-06" db="EMBL/GenBank/DDBJ databases">
        <title>Evolutionary Origins and Diversification of the Mycorrhizal Mutualists.</title>
        <authorList>
            <consortium name="DOE Joint Genome Institute"/>
            <consortium name="Mycorrhizal Genomics Consortium"/>
            <person name="Kohler A."/>
            <person name="Kuo A."/>
            <person name="Nagy L.G."/>
            <person name="Floudas D."/>
            <person name="Copeland A."/>
            <person name="Barry K.W."/>
            <person name="Cichocki N."/>
            <person name="Veneault-Fourrey C."/>
            <person name="LaButti K."/>
            <person name="Lindquist E.A."/>
            <person name="Lipzen A."/>
            <person name="Lundell T."/>
            <person name="Morin E."/>
            <person name="Murat C."/>
            <person name="Riley R."/>
            <person name="Ohm R."/>
            <person name="Sun H."/>
            <person name="Tunlid A."/>
            <person name="Henrissat B."/>
            <person name="Grigoriev I.V."/>
            <person name="Hibbett D.S."/>
            <person name="Martin F."/>
        </authorList>
    </citation>
    <scope>NUCLEOTIDE SEQUENCE [LARGE SCALE GENOMIC DNA]</scope>
    <source>
        <strain evidence="2 3">FD-325 SS-3</strain>
    </source>
</reference>
<feature type="region of interest" description="Disordered" evidence="1">
    <location>
        <begin position="33"/>
        <end position="95"/>
    </location>
</feature>
<feature type="region of interest" description="Disordered" evidence="1">
    <location>
        <begin position="166"/>
        <end position="339"/>
    </location>
</feature>
<evidence type="ECO:0000256" key="1">
    <source>
        <dbReference type="SAM" id="MobiDB-lite"/>
    </source>
</evidence>
<feature type="compositionally biased region" description="Basic residues" evidence="1">
    <location>
        <begin position="328"/>
        <end position="339"/>
    </location>
</feature>
<keyword evidence="3" id="KW-1185">Reference proteome</keyword>
<proteinExistence type="predicted"/>
<gene>
    <name evidence="2" type="ORF">PLICRDRAFT_180618</name>
</gene>
<feature type="compositionally biased region" description="Low complexity" evidence="1">
    <location>
        <begin position="573"/>
        <end position="587"/>
    </location>
</feature>
<feature type="region of interest" description="Disordered" evidence="1">
    <location>
        <begin position="362"/>
        <end position="387"/>
    </location>
</feature>
<protein>
    <submittedName>
        <fullName evidence="2">Uncharacterized protein</fullName>
    </submittedName>
</protein>
<evidence type="ECO:0000313" key="2">
    <source>
        <dbReference type="EMBL" id="KII83216.1"/>
    </source>
</evidence>
<evidence type="ECO:0000313" key="3">
    <source>
        <dbReference type="Proteomes" id="UP000053263"/>
    </source>
</evidence>
<dbReference type="Proteomes" id="UP000053263">
    <property type="component" value="Unassembled WGS sequence"/>
</dbReference>
<dbReference type="HOGENOM" id="CLU_439479_0_0_1"/>
<dbReference type="EMBL" id="KN832580">
    <property type="protein sequence ID" value="KII83216.1"/>
    <property type="molecule type" value="Genomic_DNA"/>
</dbReference>
<feature type="compositionally biased region" description="Basic residues" evidence="1">
    <location>
        <begin position="605"/>
        <end position="622"/>
    </location>
</feature>
<feature type="region of interest" description="Disordered" evidence="1">
    <location>
        <begin position="543"/>
        <end position="622"/>
    </location>
</feature>
<feature type="compositionally biased region" description="Low complexity" evidence="1">
    <location>
        <begin position="284"/>
        <end position="296"/>
    </location>
</feature>
<name>A0A0C9SK69_PLICR</name>
<accession>A0A0C9SK69</accession>
<sequence>MSTIEGAVQPKGIQQYVFVFYYRVTDTSRYLRGSSTTALGTPPRARRHAGSVPTHARQRRDETPAGVSSSSLHPPPSPSLPPSARTRPDRHPQHTTMACRLARACETTTTERDAGWRLVLVTSHAAAAASPAALLRSCTQAATAHARHTTIERDASGRLVVVVVSRKPPSTIPGPPSRARCAPSHARRQRRNETPAGVSFSSLDPPPSLPLCSLRGPAQRDASRRPAQRDASRRLVIASHTTGRVSSHRAPARIHPSNHPQRTTAGPPSRARTQDDNGTSNGTRRQPASRSRQSPRLAPPSLPPHSMREATQRVPRAQDGAQDDDKARTRRQPPASRRHFTRAAAAAAALLRKSPQRATLGAQLRGRGLARAVSPRMRHGYDETRRQLASRPRRFTHHEVHSLPPHCCANHEAAVSRAVSRTRETTTTERDASRRLVHCTSNMIFFSNFAGAQESPGITRDHPKPPEYATVNREDAEKPSEALGIPTAAGKSLAVAGLSLFLKWPVTRLPVTDRGFWVVFCKTKRYSLYVVFKNAHRDWCPPPRIASAHPTPSASAHNPRPPRSRSRTPTPPHSASAHPTPFASAYNPRPPRSRSRLPPASAHTLRVHPHTLRTRTRALRTP</sequence>
<dbReference type="AlphaFoldDB" id="A0A0C9SK69"/>